<reference evidence="1" key="1">
    <citation type="submission" date="2014-09" db="EMBL/GenBank/DDBJ databases">
        <authorList>
            <person name="Magalhaes I.L.F."/>
            <person name="Oliveira U."/>
            <person name="Santos F.R."/>
            <person name="Vidigal T.H.D.A."/>
            <person name="Brescovit A.D."/>
            <person name="Santos A.J."/>
        </authorList>
    </citation>
    <scope>NUCLEOTIDE SEQUENCE</scope>
    <source>
        <tissue evidence="1">Shoot tissue taken approximately 20 cm above the soil surface</tissue>
    </source>
</reference>
<dbReference type="AlphaFoldDB" id="A0A0A9ASX3"/>
<protein>
    <submittedName>
        <fullName evidence="1">Uncharacterized protein</fullName>
    </submittedName>
</protein>
<organism evidence="1">
    <name type="scientific">Arundo donax</name>
    <name type="common">Giant reed</name>
    <name type="synonym">Donax arundinaceus</name>
    <dbReference type="NCBI Taxonomy" id="35708"/>
    <lineage>
        <taxon>Eukaryota</taxon>
        <taxon>Viridiplantae</taxon>
        <taxon>Streptophyta</taxon>
        <taxon>Embryophyta</taxon>
        <taxon>Tracheophyta</taxon>
        <taxon>Spermatophyta</taxon>
        <taxon>Magnoliopsida</taxon>
        <taxon>Liliopsida</taxon>
        <taxon>Poales</taxon>
        <taxon>Poaceae</taxon>
        <taxon>PACMAD clade</taxon>
        <taxon>Arundinoideae</taxon>
        <taxon>Arundineae</taxon>
        <taxon>Arundo</taxon>
    </lineage>
</organism>
<reference evidence="1" key="2">
    <citation type="journal article" date="2015" name="Data Brief">
        <title>Shoot transcriptome of the giant reed, Arundo donax.</title>
        <authorList>
            <person name="Barrero R.A."/>
            <person name="Guerrero F.D."/>
            <person name="Moolhuijzen P."/>
            <person name="Goolsby J.A."/>
            <person name="Tidwell J."/>
            <person name="Bellgard S.E."/>
            <person name="Bellgard M.I."/>
        </authorList>
    </citation>
    <scope>NUCLEOTIDE SEQUENCE</scope>
    <source>
        <tissue evidence="1">Shoot tissue taken approximately 20 cm above the soil surface</tissue>
    </source>
</reference>
<accession>A0A0A9ASX3</accession>
<proteinExistence type="predicted"/>
<name>A0A0A9ASX3_ARUDO</name>
<evidence type="ECO:0000313" key="1">
    <source>
        <dbReference type="EMBL" id="JAD52973.1"/>
    </source>
</evidence>
<sequence>MHECSLYQLCCFQGLDRTIHVLWKCRCILKTIL</sequence>
<dbReference type="EMBL" id="GBRH01244922">
    <property type="protein sequence ID" value="JAD52973.1"/>
    <property type="molecule type" value="Transcribed_RNA"/>
</dbReference>